<dbReference type="Gene3D" id="1.20.1270.180">
    <property type="match status" value="1"/>
</dbReference>
<reference evidence="8" key="1">
    <citation type="submission" date="2023-05" db="EMBL/GenBank/DDBJ databases">
        <title>Aeromonas salmonicida 57, complete genome.</title>
        <authorList>
            <person name="Shao L."/>
        </authorList>
    </citation>
    <scope>NUCLEOTIDE SEQUENCE</scope>
    <source>
        <strain evidence="8">57</strain>
    </source>
</reference>
<feature type="chain" id="PRO_5043433028" evidence="5">
    <location>
        <begin position="19"/>
        <end position="199"/>
    </location>
</feature>
<sequence>MNKLLLGPLLFAPLLACAATPSFDCAKASGAAETLICKDAALAALDNELATLYPKALANLSPEQLKTEKAMQRGWIKGRNDCWKAKDLRQCVEENYLPRITELQIKGGQLMVTTPVDYQCGNKVTLSTYFYNDAKLPAAVINLSEGDSQQQVLAYEVPSASGARYEGQNLSLFTKGDEASLERYGQPTLSCTEIPTKGN</sequence>
<evidence type="ECO:0000256" key="2">
    <source>
        <dbReference type="ARBA" id="ARBA00023136"/>
    </source>
</evidence>
<dbReference type="AlphaFoldDB" id="A0AAX3VNG6"/>
<protein>
    <submittedName>
        <fullName evidence="8">MliC family protein</fullName>
    </submittedName>
</protein>
<dbReference type="InterPro" id="IPR052755">
    <property type="entry name" value="Lysozyme_Inhibitor_LprI"/>
</dbReference>
<evidence type="ECO:0000256" key="5">
    <source>
        <dbReference type="SAM" id="SignalP"/>
    </source>
</evidence>
<evidence type="ECO:0000313" key="8">
    <source>
        <dbReference type="EMBL" id="WHF34772.1"/>
    </source>
</evidence>
<dbReference type="PANTHER" id="PTHR37549">
    <property type="entry name" value="LIPOPROTEIN LPRI"/>
    <property type="match status" value="1"/>
</dbReference>
<keyword evidence="3" id="KW-0564">Palmitate</keyword>
<keyword evidence="4" id="KW-0449">Lipoprotein</keyword>
<dbReference type="InterPro" id="IPR018660">
    <property type="entry name" value="MliC"/>
</dbReference>
<accession>A0AAX3VNG6</accession>
<feature type="signal peptide" evidence="5">
    <location>
        <begin position="1"/>
        <end position="18"/>
    </location>
</feature>
<dbReference type="Gene3D" id="2.40.128.200">
    <property type="match status" value="1"/>
</dbReference>
<dbReference type="InterPro" id="IPR036328">
    <property type="entry name" value="MliC_sf"/>
</dbReference>
<keyword evidence="1 5" id="KW-0732">Signal</keyword>
<dbReference type="EMBL" id="CP124841">
    <property type="protein sequence ID" value="WHF34772.1"/>
    <property type="molecule type" value="Genomic_DNA"/>
</dbReference>
<evidence type="ECO:0000256" key="3">
    <source>
        <dbReference type="ARBA" id="ARBA00023139"/>
    </source>
</evidence>
<name>A0AAX3VNG6_AERSA</name>
<evidence type="ECO:0000313" key="9">
    <source>
        <dbReference type="Proteomes" id="UP001239426"/>
    </source>
</evidence>
<dbReference type="Proteomes" id="UP001239426">
    <property type="component" value="Chromosome"/>
</dbReference>
<dbReference type="InterPro" id="IPR009739">
    <property type="entry name" value="LprI-like_N"/>
</dbReference>
<keyword evidence="2" id="KW-0472">Membrane</keyword>
<evidence type="ECO:0000259" key="7">
    <source>
        <dbReference type="Pfam" id="PF09864"/>
    </source>
</evidence>
<evidence type="ECO:0000256" key="4">
    <source>
        <dbReference type="ARBA" id="ARBA00023288"/>
    </source>
</evidence>
<dbReference type="Pfam" id="PF09864">
    <property type="entry name" value="MliC"/>
    <property type="match status" value="1"/>
</dbReference>
<organism evidence="8 9">
    <name type="scientific">Aeromonas salmonicida</name>
    <dbReference type="NCBI Taxonomy" id="645"/>
    <lineage>
        <taxon>Bacteria</taxon>
        <taxon>Pseudomonadati</taxon>
        <taxon>Pseudomonadota</taxon>
        <taxon>Gammaproteobacteria</taxon>
        <taxon>Aeromonadales</taxon>
        <taxon>Aeromonadaceae</taxon>
        <taxon>Aeromonas</taxon>
    </lineage>
</organism>
<dbReference type="PANTHER" id="PTHR37549:SF1">
    <property type="entry name" value="LIPOPROTEIN LPRI"/>
    <property type="match status" value="1"/>
</dbReference>
<evidence type="ECO:0000259" key="6">
    <source>
        <dbReference type="Pfam" id="PF07007"/>
    </source>
</evidence>
<gene>
    <name evidence="8" type="ORF">QLQ87_11030</name>
</gene>
<dbReference type="GO" id="GO:0005576">
    <property type="term" value="C:extracellular region"/>
    <property type="evidence" value="ECO:0007669"/>
    <property type="project" value="TreeGrafter"/>
</dbReference>
<evidence type="ECO:0000256" key="1">
    <source>
        <dbReference type="ARBA" id="ARBA00022729"/>
    </source>
</evidence>
<dbReference type="Pfam" id="PF07007">
    <property type="entry name" value="LprI"/>
    <property type="match status" value="1"/>
</dbReference>
<feature type="domain" description="C-type lysozyme inhibitor" evidence="7">
    <location>
        <begin position="118"/>
        <end position="187"/>
    </location>
</feature>
<dbReference type="RefSeq" id="WP_282683192.1">
    <property type="nucleotide sequence ID" value="NZ_CP124841.1"/>
</dbReference>
<feature type="domain" description="Lysozyme inhibitor LprI-like N-terminal" evidence="6">
    <location>
        <begin position="25"/>
        <end position="84"/>
    </location>
</feature>
<dbReference type="SUPFAM" id="SSF141488">
    <property type="entry name" value="YdhA-like"/>
    <property type="match status" value="1"/>
</dbReference>
<proteinExistence type="predicted"/>